<evidence type="ECO:0000256" key="12">
    <source>
        <dbReference type="ARBA" id="ARBA00033342"/>
    </source>
</evidence>
<dbReference type="InterPro" id="IPR047196">
    <property type="entry name" value="YidC_ALB_C"/>
</dbReference>
<dbReference type="CDD" id="cd19961">
    <property type="entry name" value="EcYidC-like_peri"/>
    <property type="match status" value="1"/>
</dbReference>
<name>A0ABS5RUH1_9HYPH</name>
<dbReference type="InterPro" id="IPR019998">
    <property type="entry name" value="Membr_insert_YidC"/>
</dbReference>
<dbReference type="InterPro" id="IPR028053">
    <property type="entry name" value="Membr_insert_YidC_N"/>
</dbReference>
<keyword evidence="6 13" id="KW-0812">Transmembrane</keyword>
<feature type="domain" description="Membrane insertase YidC N-terminal" evidence="16">
    <location>
        <begin position="100"/>
        <end position="383"/>
    </location>
</feature>
<dbReference type="InterPro" id="IPR028055">
    <property type="entry name" value="YidC/Oxa/ALB_C"/>
</dbReference>
<evidence type="ECO:0000256" key="11">
    <source>
        <dbReference type="ARBA" id="ARBA00033245"/>
    </source>
</evidence>
<evidence type="ECO:0000256" key="1">
    <source>
        <dbReference type="ARBA" id="ARBA00004429"/>
    </source>
</evidence>
<feature type="transmembrane region" description="Helical" evidence="13">
    <location>
        <begin position="6"/>
        <end position="25"/>
    </location>
</feature>
<evidence type="ECO:0000256" key="4">
    <source>
        <dbReference type="ARBA" id="ARBA00022448"/>
    </source>
</evidence>
<dbReference type="PANTHER" id="PTHR12428">
    <property type="entry name" value="OXA1"/>
    <property type="match status" value="1"/>
</dbReference>
<dbReference type="NCBIfam" id="TIGR03592">
    <property type="entry name" value="yidC_oxa1_cterm"/>
    <property type="match status" value="1"/>
</dbReference>
<dbReference type="InterPro" id="IPR001708">
    <property type="entry name" value="YidC/ALB3/OXA1/COX18"/>
</dbReference>
<dbReference type="Pfam" id="PF02096">
    <property type="entry name" value="60KD_IMP"/>
    <property type="match status" value="1"/>
</dbReference>
<keyword evidence="5 13" id="KW-1003">Cell membrane</keyword>
<evidence type="ECO:0000313" key="18">
    <source>
        <dbReference type="Proteomes" id="UP001297272"/>
    </source>
</evidence>
<dbReference type="NCBIfam" id="TIGR03593">
    <property type="entry name" value="yidC_nterm"/>
    <property type="match status" value="1"/>
</dbReference>
<feature type="compositionally biased region" description="Polar residues" evidence="14">
    <location>
        <begin position="53"/>
        <end position="62"/>
    </location>
</feature>
<proteinExistence type="inferred from homology"/>
<feature type="transmembrane region" description="Helical" evidence="13">
    <location>
        <begin position="390"/>
        <end position="413"/>
    </location>
</feature>
<feature type="transmembrane region" description="Helical" evidence="13">
    <location>
        <begin position="557"/>
        <end position="577"/>
    </location>
</feature>
<evidence type="ECO:0000256" key="7">
    <source>
        <dbReference type="ARBA" id="ARBA00022927"/>
    </source>
</evidence>
<dbReference type="Pfam" id="PF14849">
    <property type="entry name" value="YidC_periplas"/>
    <property type="match status" value="1"/>
</dbReference>
<feature type="compositionally biased region" description="Low complexity" evidence="14">
    <location>
        <begin position="42"/>
        <end position="52"/>
    </location>
</feature>
<keyword evidence="10 13" id="KW-0143">Chaperone</keyword>
<keyword evidence="7 13" id="KW-0653">Protein transport</keyword>
<dbReference type="EMBL" id="JAFMNX010000001">
    <property type="protein sequence ID" value="MBS9719367.1"/>
    <property type="molecule type" value="Genomic_DNA"/>
</dbReference>
<evidence type="ECO:0000256" key="8">
    <source>
        <dbReference type="ARBA" id="ARBA00022989"/>
    </source>
</evidence>
<evidence type="ECO:0000259" key="15">
    <source>
        <dbReference type="Pfam" id="PF02096"/>
    </source>
</evidence>
<evidence type="ECO:0000259" key="16">
    <source>
        <dbReference type="Pfam" id="PF14849"/>
    </source>
</evidence>
<comment type="subcellular location">
    <subcellularLocation>
        <location evidence="1">Cell inner membrane</location>
        <topology evidence="1">Multi-pass membrane protein</topology>
    </subcellularLocation>
    <subcellularLocation>
        <location evidence="13">Cell membrane</location>
        <topology evidence="13">Multi-pass membrane protein</topology>
    </subcellularLocation>
</comment>
<dbReference type="Proteomes" id="UP001297272">
    <property type="component" value="Unassembled WGS sequence"/>
</dbReference>
<evidence type="ECO:0000256" key="9">
    <source>
        <dbReference type="ARBA" id="ARBA00023136"/>
    </source>
</evidence>
<feature type="transmembrane region" description="Helical" evidence="13">
    <location>
        <begin position="457"/>
        <end position="477"/>
    </location>
</feature>
<dbReference type="HAMAP" id="MF_01810">
    <property type="entry name" value="YidC_type1"/>
    <property type="match status" value="1"/>
</dbReference>
<sequence>MQTNRNFFITIALSVLILTLWQVFYMNPRMEAQREAAQIEAEQQAVQQGQPASTVDNVPQSGTGIGGAALAPTTGGNLAVPGTDGATPQTREQALAATARVPVDTPRLSGSINLRGARIDDVKLKDYHLTVDDSSPLIELLNPAGLPNGYFVELGYSAPSNSNVGPLPGADTIWQVEGGNASLTPSTPVTLVYDNGQGLVFRRTISVDPNYMFTVSDMVANNGGEPVSLASYGRVTRFDKPLVASTYVLHEGLIGVTGEEGLQEHKYAALEDDKQFVPGKSTDGWLGITDKYWATAMVPSSKQAFQPRYAYFDSGRPSYQSDFLSDAVTIAPGATDTQETLVFAGAKQVETINAYEEDRQIRRFDLLIDWGWFHFITKPMFWLIDHLFKLLGNFGLAILATTVIVKAIFFPLANKSYKSMANMKKVQPKLLEIREKYADDKMKQQQAMMQLYKTEKINPLAGCWPVLIQIPVFFALYKVLYITIEMRHAPFFGWIQDLAAPDPTSVFNLFGLLPYAVPAFLMIGVWPLIMGITMFLQMRMNPTPPDPTQAMIFNYMPIIFTFMMAGFPAGLVIYWAWNNTLSVTQQAIIMKRQGAKIELWDNLTGLFKRKPKAAE</sequence>
<feature type="domain" description="Membrane insertase YidC/Oxa/ALB C-terminal" evidence="15">
    <location>
        <begin position="394"/>
        <end position="591"/>
    </location>
</feature>
<keyword evidence="18" id="KW-1185">Reference proteome</keyword>
<dbReference type="Gene3D" id="2.70.98.90">
    <property type="match status" value="1"/>
</dbReference>
<dbReference type="InterPro" id="IPR038221">
    <property type="entry name" value="YidC_periplasmic_sf"/>
</dbReference>
<feature type="transmembrane region" description="Helical" evidence="13">
    <location>
        <begin position="515"/>
        <end position="536"/>
    </location>
</feature>
<evidence type="ECO:0000256" key="14">
    <source>
        <dbReference type="SAM" id="MobiDB-lite"/>
    </source>
</evidence>
<comment type="subunit">
    <text evidence="13">Interacts with the Sec translocase complex via SecD. Specifically interacts with transmembrane segments of nascent integral membrane proteins during membrane integration.</text>
</comment>
<comment type="similarity">
    <text evidence="2 13">Belongs to the OXA1/ALB3/YidC family. Type 1 subfamily.</text>
</comment>
<organism evidence="17 18">
    <name type="scientific">Tianweitania aestuarii</name>
    <dbReference type="NCBI Taxonomy" id="2814886"/>
    <lineage>
        <taxon>Bacteria</taxon>
        <taxon>Pseudomonadati</taxon>
        <taxon>Pseudomonadota</taxon>
        <taxon>Alphaproteobacteria</taxon>
        <taxon>Hyphomicrobiales</taxon>
        <taxon>Phyllobacteriaceae</taxon>
        <taxon>Tianweitania</taxon>
    </lineage>
</organism>
<accession>A0ABS5RUH1</accession>
<dbReference type="CDD" id="cd20070">
    <property type="entry name" value="5TM_YidC_Alb3"/>
    <property type="match status" value="1"/>
</dbReference>
<comment type="function">
    <text evidence="13">Required for the insertion and/or proper folding and/or complex formation of integral membrane proteins into the membrane. Involved in integration of membrane proteins that insert both dependently and independently of the Sec translocase complex, as well as at least some lipoproteins. Aids folding of multispanning membrane proteins.</text>
</comment>
<dbReference type="PRINTS" id="PR01900">
    <property type="entry name" value="YIDCPROTEIN"/>
</dbReference>
<comment type="caution">
    <text evidence="17">The sequence shown here is derived from an EMBL/GenBank/DDBJ whole genome shotgun (WGS) entry which is preliminary data.</text>
</comment>
<gene>
    <name evidence="13 17" type="primary">yidC</name>
    <name evidence="17" type="ORF">JYU29_01545</name>
</gene>
<dbReference type="RefSeq" id="WP_213983024.1">
    <property type="nucleotide sequence ID" value="NZ_JAFMNX010000001.1"/>
</dbReference>
<dbReference type="PANTHER" id="PTHR12428:SF65">
    <property type="entry name" value="CYTOCHROME C OXIDASE ASSEMBLY PROTEIN COX18, MITOCHONDRIAL"/>
    <property type="match status" value="1"/>
</dbReference>
<evidence type="ECO:0000256" key="10">
    <source>
        <dbReference type="ARBA" id="ARBA00023186"/>
    </source>
</evidence>
<keyword evidence="9 13" id="KW-0472">Membrane</keyword>
<evidence type="ECO:0000256" key="2">
    <source>
        <dbReference type="ARBA" id="ARBA00010527"/>
    </source>
</evidence>
<evidence type="ECO:0000256" key="3">
    <source>
        <dbReference type="ARBA" id="ARBA00015325"/>
    </source>
</evidence>
<keyword evidence="8 13" id="KW-1133">Transmembrane helix</keyword>
<evidence type="ECO:0000256" key="6">
    <source>
        <dbReference type="ARBA" id="ARBA00022692"/>
    </source>
</evidence>
<evidence type="ECO:0000313" key="17">
    <source>
        <dbReference type="EMBL" id="MBS9719367.1"/>
    </source>
</evidence>
<evidence type="ECO:0000256" key="13">
    <source>
        <dbReference type="HAMAP-Rule" id="MF_01810"/>
    </source>
</evidence>
<dbReference type="NCBIfam" id="NF002353">
    <property type="entry name" value="PRK01318.1-4"/>
    <property type="match status" value="1"/>
</dbReference>
<dbReference type="PRINTS" id="PR00701">
    <property type="entry name" value="60KDINNERMP"/>
</dbReference>
<feature type="region of interest" description="Disordered" evidence="14">
    <location>
        <begin position="42"/>
        <end position="97"/>
    </location>
</feature>
<evidence type="ECO:0000256" key="5">
    <source>
        <dbReference type="ARBA" id="ARBA00022475"/>
    </source>
</evidence>
<keyword evidence="4 13" id="KW-0813">Transport</keyword>
<protein>
    <recommendedName>
        <fullName evidence="3 13">Membrane protein insertase YidC</fullName>
    </recommendedName>
    <alternativeName>
        <fullName evidence="12 13">Foldase YidC</fullName>
    </alternativeName>
    <alternativeName>
        <fullName evidence="11 13">Membrane integrase YidC</fullName>
    </alternativeName>
    <alternativeName>
        <fullName evidence="13">Membrane protein YidC</fullName>
    </alternativeName>
</protein>
<reference evidence="17 18" key="1">
    <citation type="submission" date="2021-03" db="EMBL/GenBank/DDBJ databases">
        <title>Tianweitania aestuarii sp. nov., isolated from a tidal flat.</title>
        <authorList>
            <person name="Park S."/>
            <person name="Yoon J.-H."/>
        </authorList>
    </citation>
    <scope>NUCLEOTIDE SEQUENCE [LARGE SCALE GENOMIC DNA]</scope>
    <source>
        <strain evidence="17 18">BSSL-BM11</strain>
    </source>
</reference>